<protein>
    <recommendedName>
        <fullName evidence="4">Secreted protein</fullName>
    </recommendedName>
</protein>
<evidence type="ECO:0008006" key="4">
    <source>
        <dbReference type="Google" id="ProtNLM"/>
    </source>
</evidence>
<dbReference type="Proteomes" id="UP000516052">
    <property type="component" value="Chromosome"/>
</dbReference>
<proteinExistence type="predicted"/>
<reference evidence="2 3" key="1">
    <citation type="submission" date="2020-08" db="EMBL/GenBank/DDBJ databases">
        <title>A novel species.</title>
        <authorList>
            <person name="Gao J."/>
        </authorList>
    </citation>
    <scope>NUCLEOTIDE SEQUENCE [LARGE SCALE GENOMIC DNA]</scope>
    <source>
        <strain evidence="2 3">CRXT-G-22</strain>
    </source>
</reference>
<keyword evidence="1" id="KW-0732">Signal</keyword>
<name>A0A7H0IEN4_9ACTN</name>
<gene>
    <name evidence="2" type="ORF">IAG44_18585</name>
</gene>
<dbReference type="AlphaFoldDB" id="A0A7H0IEN4"/>
<sequence length="76" mass="7947">MRTKPTMYKKKLRLVLVTVFSAVAAFGMLNGLAEAKGSVTADSSWRSGVTVAAVDDSSWVIVASSVPGDSSWAVPS</sequence>
<feature type="signal peptide" evidence="1">
    <location>
        <begin position="1"/>
        <end position="24"/>
    </location>
</feature>
<organism evidence="2 3">
    <name type="scientific">Streptomyces roseirectus</name>
    <dbReference type="NCBI Taxonomy" id="2768066"/>
    <lineage>
        <taxon>Bacteria</taxon>
        <taxon>Bacillati</taxon>
        <taxon>Actinomycetota</taxon>
        <taxon>Actinomycetes</taxon>
        <taxon>Kitasatosporales</taxon>
        <taxon>Streptomycetaceae</taxon>
        <taxon>Streptomyces</taxon>
    </lineage>
</organism>
<accession>A0A7H0IEN4</accession>
<evidence type="ECO:0000313" key="3">
    <source>
        <dbReference type="Proteomes" id="UP000516052"/>
    </source>
</evidence>
<dbReference type="EMBL" id="CP060828">
    <property type="protein sequence ID" value="QNP71250.1"/>
    <property type="molecule type" value="Genomic_DNA"/>
</dbReference>
<dbReference type="KEGG" id="sroi:IAG44_18585"/>
<feature type="chain" id="PRO_5039479256" description="Secreted protein" evidence="1">
    <location>
        <begin position="25"/>
        <end position="76"/>
    </location>
</feature>
<keyword evidence="3" id="KW-1185">Reference proteome</keyword>
<evidence type="ECO:0000256" key="1">
    <source>
        <dbReference type="SAM" id="SignalP"/>
    </source>
</evidence>
<evidence type="ECO:0000313" key="2">
    <source>
        <dbReference type="EMBL" id="QNP71250.1"/>
    </source>
</evidence>